<feature type="compositionally biased region" description="Low complexity" evidence="1">
    <location>
        <begin position="32"/>
        <end position="44"/>
    </location>
</feature>
<comment type="caution">
    <text evidence="3">The sequence shown here is derived from an EMBL/GenBank/DDBJ whole genome shotgun (WGS) entry which is preliminary data.</text>
</comment>
<name>A0ABT3G5J2_9BACT</name>
<gene>
    <name evidence="3" type="ORF">OJ996_16175</name>
</gene>
<organism evidence="3 4">
    <name type="scientific">Luteolibacter rhizosphaerae</name>
    <dbReference type="NCBI Taxonomy" id="2989719"/>
    <lineage>
        <taxon>Bacteria</taxon>
        <taxon>Pseudomonadati</taxon>
        <taxon>Verrucomicrobiota</taxon>
        <taxon>Verrucomicrobiia</taxon>
        <taxon>Verrucomicrobiales</taxon>
        <taxon>Verrucomicrobiaceae</taxon>
        <taxon>Luteolibacter</taxon>
    </lineage>
</organism>
<sequence length="237" mass="24978">MKTLPLIQSLVVVSLSFAAIPASAQSAEGFDTTGLAPTNGAPAAAPAPPKKEETSPEAEAVLKLPSRYAGAGTNLAAYISAYSGRFSIKDRKTDPFGRFQDPDFKAPEPKIVSSSARPSYKPTPPTPFVDIVSAIEVNTVDLAKQRFLVSTREFRKGSVFPVQLPNGKTIKVQVLSVTSTAIGFRNLETGETASRKLEMLPAGMSKGGQPLTAPGMQSTRQDAPLLVQPGPPPLSSN</sequence>
<evidence type="ECO:0000256" key="1">
    <source>
        <dbReference type="SAM" id="MobiDB-lite"/>
    </source>
</evidence>
<accession>A0ABT3G5J2</accession>
<feature type="region of interest" description="Disordered" evidence="1">
    <location>
        <begin position="31"/>
        <end position="58"/>
    </location>
</feature>
<dbReference type="EMBL" id="JAPDDR010000008">
    <property type="protein sequence ID" value="MCW1915124.1"/>
    <property type="molecule type" value="Genomic_DNA"/>
</dbReference>
<dbReference type="RefSeq" id="WP_264514663.1">
    <property type="nucleotide sequence ID" value="NZ_JAPDDR010000008.1"/>
</dbReference>
<feature type="signal peptide" evidence="2">
    <location>
        <begin position="1"/>
        <end position="24"/>
    </location>
</feature>
<reference evidence="3" key="1">
    <citation type="submission" date="2022-10" db="EMBL/GenBank/DDBJ databases">
        <title>Luteolibacter sp. GHJ8, whole genome shotgun sequencing project.</title>
        <authorList>
            <person name="Zhao G."/>
            <person name="Shen L."/>
        </authorList>
    </citation>
    <scope>NUCLEOTIDE SEQUENCE</scope>
    <source>
        <strain evidence="3">GHJ8</strain>
    </source>
</reference>
<proteinExistence type="predicted"/>
<evidence type="ECO:0000313" key="3">
    <source>
        <dbReference type="EMBL" id="MCW1915124.1"/>
    </source>
</evidence>
<dbReference type="Proteomes" id="UP001165653">
    <property type="component" value="Unassembled WGS sequence"/>
</dbReference>
<feature type="region of interest" description="Disordered" evidence="1">
    <location>
        <begin position="98"/>
        <end position="122"/>
    </location>
</feature>
<protein>
    <submittedName>
        <fullName evidence="3">Uncharacterized protein</fullName>
    </submittedName>
</protein>
<feature type="region of interest" description="Disordered" evidence="1">
    <location>
        <begin position="202"/>
        <end position="237"/>
    </location>
</feature>
<feature type="compositionally biased region" description="Basic and acidic residues" evidence="1">
    <location>
        <begin position="98"/>
        <end position="108"/>
    </location>
</feature>
<evidence type="ECO:0000313" key="4">
    <source>
        <dbReference type="Proteomes" id="UP001165653"/>
    </source>
</evidence>
<evidence type="ECO:0000256" key="2">
    <source>
        <dbReference type="SAM" id="SignalP"/>
    </source>
</evidence>
<keyword evidence="2" id="KW-0732">Signal</keyword>
<keyword evidence="4" id="KW-1185">Reference proteome</keyword>
<feature type="chain" id="PRO_5046311119" evidence="2">
    <location>
        <begin position="25"/>
        <end position="237"/>
    </location>
</feature>